<sequence length="282" mass="30190">MFCITTTAPTYPKDLLRLADPPLRLYTRGSLDILRQRPRIGVVGSRRMSDYGKRVLETFIPYLVSYGCCIVSGLAFGVDVTAHTLTLDSSGITIAVLGSGIELITPRAHEHIGQKIEKTGLIISETPGRTPAGKYTFPARNRIIAALSDILIVVEGTRASGSLITADFMLQLGKDIYAVPGNIDAPLAQGPNFLIAHGAQPLLSVDDLAATLGFDKHPEHQVLSDVSAEELAVLTLLAEHPTSVDDLCVRCTLPTHVVSATLTALELKGVITRSSTGLISKR</sequence>
<dbReference type="Proteomes" id="UP000228711">
    <property type="component" value="Unassembled WGS sequence"/>
</dbReference>
<dbReference type="GO" id="GO:0009294">
    <property type="term" value="P:DNA-mediated transformation"/>
    <property type="evidence" value="ECO:0007669"/>
    <property type="project" value="InterPro"/>
</dbReference>
<reference evidence="5" key="1">
    <citation type="submission" date="2017-09" db="EMBL/GenBank/DDBJ databases">
        <title>Depth-based differentiation of microbial function through sediment-hosted aquifers and enrichment of novel symbionts in the deep terrestrial subsurface.</title>
        <authorList>
            <person name="Probst A.J."/>
            <person name="Ladd B."/>
            <person name="Jarett J.K."/>
            <person name="Geller-Mcgrath D.E."/>
            <person name="Sieber C.M.K."/>
            <person name="Emerson J.B."/>
            <person name="Anantharaman K."/>
            <person name="Thomas B.C."/>
            <person name="Malmstrom R."/>
            <person name="Stieglmeier M."/>
            <person name="Klingl A."/>
            <person name="Woyke T."/>
            <person name="Ryan C.M."/>
            <person name="Banfield J.F."/>
        </authorList>
    </citation>
    <scope>NUCLEOTIDE SEQUENCE [LARGE SCALE GENOMIC DNA]</scope>
</reference>
<dbReference type="InterPro" id="IPR036388">
    <property type="entry name" value="WH-like_DNA-bd_sf"/>
</dbReference>
<protein>
    <submittedName>
        <fullName evidence="4">DNA-protecting protein DprA</fullName>
    </submittedName>
</protein>
<dbReference type="NCBIfam" id="TIGR00732">
    <property type="entry name" value="dprA"/>
    <property type="match status" value="1"/>
</dbReference>
<accession>A0A2H0YSC0</accession>
<dbReference type="InterPro" id="IPR057666">
    <property type="entry name" value="DrpA_SLOG"/>
</dbReference>
<evidence type="ECO:0000259" key="3">
    <source>
        <dbReference type="Pfam" id="PF17782"/>
    </source>
</evidence>
<dbReference type="PANTHER" id="PTHR43022:SF1">
    <property type="entry name" value="PROTEIN SMF"/>
    <property type="match status" value="1"/>
</dbReference>
<proteinExistence type="inferred from homology"/>
<dbReference type="AlphaFoldDB" id="A0A2H0YSC0"/>
<dbReference type="InterPro" id="IPR003488">
    <property type="entry name" value="DprA"/>
</dbReference>
<name>A0A2H0YSC0_9BACT</name>
<comment type="caution">
    <text evidence="4">The sequence shown here is derived from an EMBL/GenBank/DDBJ whole genome shotgun (WGS) entry which is preliminary data.</text>
</comment>
<dbReference type="Pfam" id="PF02481">
    <property type="entry name" value="DNA_processg_A"/>
    <property type="match status" value="1"/>
</dbReference>
<comment type="similarity">
    <text evidence="1">Belongs to the DprA/Smf family.</text>
</comment>
<dbReference type="Gene3D" id="1.10.10.10">
    <property type="entry name" value="Winged helix-like DNA-binding domain superfamily/Winged helix DNA-binding domain"/>
    <property type="match status" value="1"/>
</dbReference>
<evidence type="ECO:0000259" key="2">
    <source>
        <dbReference type="Pfam" id="PF02481"/>
    </source>
</evidence>
<dbReference type="SUPFAM" id="SSF102405">
    <property type="entry name" value="MCP/YpsA-like"/>
    <property type="match status" value="1"/>
</dbReference>
<feature type="domain" description="DprA winged helix" evidence="3">
    <location>
        <begin position="219"/>
        <end position="274"/>
    </location>
</feature>
<gene>
    <name evidence="4" type="primary">dprA</name>
    <name evidence="4" type="ORF">COT25_03490</name>
</gene>
<dbReference type="Gene3D" id="3.40.50.450">
    <property type="match status" value="1"/>
</dbReference>
<dbReference type="PANTHER" id="PTHR43022">
    <property type="entry name" value="PROTEIN SMF"/>
    <property type="match status" value="1"/>
</dbReference>
<dbReference type="Pfam" id="PF17782">
    <property type="entry name" value="WHD_DprA"/>
    <property type="match status" value="1"/>
</dbReference>
<evidence type="ECO:0000256" key="1">
    <source>
        <dbReference type="ARBA" id="ARBA00006525"/>
    </source>
</evidence>
<feature type="domain" description="Smf/DprA SLOG" evidence="2">
    <location>
        <begin position="4"/>
        <end position="211"/>
    </location>
</feature>
<evidence type="ECO:0000313" key="5">
    <source>
        <dbReference type="Proteomes" id="UP000228711"/>
    </source>
</evidence>
<organism evidence="4 5">
    <name type="scientific">Candidatus Kerfeldbacteria bacterium CG08_land_8_20_14_0_20_42_7</name>
    <dbReference type="NCBI Taxonomy" id="2014245"/>
    <lineage>
        <taxon>Bacteria</taxon>
        <taxon>Candidatus Kerfeldiibacteriota</taxon>
    </lineage>
</organism>
<dbReference type="InterPro" id="IPR041614">
    <property type="entry name" value="DprA_WH"/>
</dbReference>
<dbReference type="EMBL" id="PEXV01000117">
    <property type="protein sequence ID" value="PIS41350.1"/>
    <property type="molecule type" value="Genomic_DNA"/>
</dbReference>
<evidence type="ECO:0000313" key="4">
    <source>
        <dbReference type="EMBL" id="PIS41350.1"/>
    </source>
</evidence>